<evidence type="ECO:0000259" key="3">
    <source>
        <dbReference type="PROSITE" id="PS50011"/>
    </source>
</evidence>
<keyword evidence="1" id="KW-0067">ATP-binding</keyword>
<dbReference type="PROSITE" id="PS00107">
    <property type="entry name" value="PROTEIN_KINASE_ATP"/>
    <property type="match status" value="1"/>
</dbReference>
<protein>
    <recommendedName>
        <fullName evidence="3">Protein kinase domain-containing protein</fullName>
    </recommendedName>
</protein>
<dbReference type="InterPro" id="IPR000719">
    <property type="entry name" value="Prot_kinase_dom"/>
</dbReference>
<dbReference type="InterPro" id="IPR017441">
    <property type="entry name" value="Protein_kinase_ATP_BS"/>
</dbReference>
<dbReference type="PROSITE" id="PS50011">
    <property type="entry name" value="PROTEIN_KINASE_DOM"/>
    <property type="match status" value="1"/>
</dbReference>
<dbReference type="InterPro" id="IPR011009">
    <property type="entry name" value="Kinase-like_dom_sf"/>
</dbReference>
<name>A0ABP0HY17_9DINO</name>
<dbReference type="Gene3D" id="3.20.20.140">
    <property type="entry name" value="Metal-dependent hydrolases"/>
    <property type="match status" value="1"/>
</dbReference>
<reference evidence="4 5" key="1">
    <citation type="submission" date="2024-02" db="EMBL/GenBank/DDBJ databases">
        <authorList>
            <person name="Chen Y."/>
            <person name="Shah S."/>
            <person name="Dougan E. K."/>
            <person name="Thang M."/>
            <person name="Chan C."/>
        </authorList>
    </citation>
    <scope>NUCLEOTIDE SEQUENCE [LARGE SCALE GENOMIC DNA]</scope>
</reference>
<proteinExistence type="predicted"/>
<dbReference type="Gene3D" id="1.10.510.10">
    <property type="entry name" value="Transferase(Phosphotransferase) domain 1"/>
    <property type="match status" value="1"/>
</dbReference>
<evidence type="ECO:0000256" key="1">
    <source>
        <dbReference type="PROSITE-ProRule" id="PRU10141"/>
    </source>
</evidence>
<dbReference type="PANTHER" id="PTHR13031:SF0">
    <property type="entry name" value="RIBONUCLEASE P PROTEIN SUBUNIT P30"/>
    <property type="match status" value="1"/>
</dbReference>
<dbReference type="SUPFAM" id="SSF56112">
    <property type="entry name" value="Protein kinase-like (PK-like)"/>
    <property type="match status" value="1"/>
</dbReference>
<keyword evidence="5" id="KW-1185">Reference proteome</keyword>
<accession>A0ABP0HY17</accession>
<gene>
    <name evidence="4" type="ORF">SCF082_LOCUS4216</name>
</gene>
<dbReference type="InterPro" id="IPR002738">
    <property type="entry name" value="RNase_P_p30"/>
</dbReference>
<dbReference type="Pfam" id="PF00069">
    <property type="entry name" value="Pkinase"/>
    <property type="match status" value="1"/>
</dbReference>
<dbReference type="Proteomes" id="UP001642464">
    <property type="component" value="Unassembled WGS sequence"/>
</dbReference>
<evidence type="ECO:0000256" key="2">
    <source>
        <dbReference type="SAM" id="MobiDB-lite"/>
    </source>
</evidence>
<dbReference type="Gene3D" id="3.80.10.10">
    <property type="entry name" value="Ribonuclease Inhibitor"/>
    <property type="match status" value="2"/>
</dbReference>
<dbReference type="PANTHER" id="PTHR13031">
    <property type="entry name" value="RIBONUCLEASE P SUBUNIT P30"/>
    <property type="match status" value="1"/>
</dbReference>
<dbReference type="SUPFAM" id="SSF52058">
    <property type="entry name" value="L domain-like"/>
    <property type="match status" value="1"/>
</dbReference>
<evidence type="ECO:0000313" key="4">
    <source>
        <dbReference type="EMBL" id="CAK8995112.1"/>
    </source>
</evidence>
<dbReference type="EMBL" id="CAXAMM010002191">
    <property type="protein sequence ID" value="CAK8995112.1"/>
    <property type="molecule type" value="Genomic_DNA"/>
</dbReference>
<evidence type="ECO:0000313" key="5">
    <source>
        <dbReference type="Proteomes" id="UP001642464"/>
    </source>
</evidence>
<keyword evidence="1" id="KW-0547">Nucleotide-binding</keyword>
<dbReference type="Pfam" id="PF01876">
    <property type="entry name" value="RNase_P_p30"/>
    <property type="match status" value="1"/>
</dbReference>
<dbReference type="InterPro" id="IPR032675">
    <property type="entry name" value="LRR_dom_sf"/>
</dbReference>
<feature type="domain" description="Protein kinase" evidence="3">
    <location>
        <begin position="233"/>
        <end position="596"/>
    </location>
</feature>
<feature type="binding site" evidence="1">
    <location>
        <position position="260"/>
    </location>
    <ligand>
        <name>ATP</name>
        <dbReference type="ChEBI" id="CHEBI:30616"/>
    </ligand>
</feature>
<feature type="region of interest" description="Disordered" evidence="2">
    <location>
        <begin position="884"/>
        <end position="908"/>
    </location>
</feature>
<organism evidence="4 5">
    <name type="scientific">Durusdinium trenchii</name>
    <dbReference type="NCBI Taxonomy" id="1381693"/>
    <lineage>
        <taxon>Eukaryota</taxon>
        <taxon>Sar</taxon>
        <taxon>Alveolata</taxon>
        <taxon>Dinophyceae</taxon>
        <taxon>Suessiales</taxon>
        <taxon>Symbiodiniaceae</taxon>
        <taxon>Durusdinium</taxon>
    </lineage>
</organism>
<sequence length="935" mass="101157">MSRSNMPSTRAGALPAAGLAAHLTSLEILFAAKIGLKELPNLADCPKLRMLGVKDNQLSSLDGSLLPDTLEWLIAASNQISALQNMARLKRVSWSVKPAMEDGPGLVTEVIGLEPSVGLSLECVYVFLADTTFSWLGRTLSFVAPVVALSFVAQVRKLMLSHNQLTCATLAPVAAIEALEMLRVAQNRLEAFPEALLKHKRLAWVALGANPMAEEALERHLAGGFQSLDFKEVKLGEKLGSGAGATVYQGDWHGRTVAVKIWEAETFSDGTALSEWAANRVASVPGHPALVEVLGTFEEPRGMILELLPKAQAAAAPPSFATVTRDALPQHGGKGTCYTPSAARQIAVRVSGAAEYLHRKGLMHGDIYLHNTLVILTDSTSSPSADGLEVRSFGWLLQDLLECHVPPGTEEERRTIELLKVWRERCGAEDPEQLPSFQEIHAALSTTGAKKTRREAREPVGPRRPQKVVGYGCPVVLPSVSSASAVFAREAFWAAASASQDGQAKRCVNREEIFEQVIFFYAQELNPSRALQTEVRSSSAITQSEWTSNSRLTLVCSDMGQVAMGSKAAALRPIYHLVALRPTSEEAFRMACEKARDTSASEGPGIYGSGFSGRLWLVDFVFASYELVALTRPDATEGVCDILSLELDDKLPFQLRGKELSTRGVGDAADGVTGRRRAMLTNVEFVLHATRGRHVIMSSAALDPMEMRSPHDLANFASVMGVKGGLCCVSEVPKGQGEGAKDTLWSEHRFALPEEAPYRALQRNVLRRHGPCQVLPGPPDVEMDVADAEEKTPGIKVAEKCEEGLDRRGAESVWESRFLRRLALQYFGWWVAIAGVPAVFLDHHRRASSARAQMQCVGGFEYAAEATGSRLRVETGPDRKDIKVRRHGAGDAGDGRGAQRMANRWGDGSTGSLVMGEPELVGRNWMEGCGAGGCG</sequence>
<dbReference type="SMART" id="SM00220">
    <property type="entry name" value="S_TKc"/>
    <property type="match status" value="1"/>
</dbReference>
<comment type="caution">
    <text evidence="4">The sequence shown here is derived from an EMBL/GenBank/DDBJ whole genome shotgun (WGS) entry which is preliminary data.</text>
</comment>